<protein>
    <submittedName>
        <fullName evidence="2">Uncharacterized protein</fullName>
    </submittedName>
</protein>
<dbReference type="EMBL" id="QJNS01000451">
    <property type="protein sequence ID" value="RYO77565.1"/>
    <property type="molecule type" value="Genomic_DNA"/>
</dbReference>
<proteinExistence type="predicted"/>
<sequence>MMGPVAVGQHSEEDGDQRVGPQVVGAAPLEEDLRLVQQHGTVPGSTKAEDRPQAPSGCLLFRSDIPTPYGVQLLACHLCDGLAVNVLPVPGLPSAIPIISC</sequence>
<accession>A0ABY0GXA9</accession>
<gene>
    <name evidence="2" type="ORF">DL762_009187</name>
</gene>
<dbReference type="Proteomes" id="UP000294003">
    <property type="component" value="Unassembled WGS sequence"/>
</dbReference>
<evidence type="ECO:0000256" key="1">
    <source>
        <dbReference type="SAM" id="MobiDB-lite"/>
    </source>
</evidence>
<name>A0ABY0GXA9_9PEZI</name>
<evidence type="ECO:0000313" key="3">
    <source>
        <dbReference type="Proteomes" id="UP000294003"/>
    </source>
</evidence>
<keyword evidence="3" id="KW-1185">Reference proteome</keyword>
<reference evidence="2 3" key="1">
    <citation type="submission" date="2018-06" db="EMBL/GenBank/DDBJ databases">
        <title>Complete Genomes of Monosporascus.</title>
        <authorList>
            <person name="Robinson A.J."/>
            <person name="Natvig D.O."/>
        </authorList>
    </citation>
    <scope>NUCLEOTIDE SEQUENCE [LARGE SCALE GENOMIC DNA]</scope>
    <source>
        <strain evidence="2 3">CBS 609.92</strain>
    </source>
</reference>
<feature type="region of interest" description="Disordered" evidence="1">
    <location>
        <begin position="1"/>
        <end position="24"/>
    </location>
</feature>
<comment type="caution">
    <text evidence="2">The sequence shown here is derived from an EMBL/GenBank/DDBJ whole genome shotgun (WGS) entry which is preliminary data.</text>
</comment>
<evidence type="ECO:0000313" key="2">
    <source>
        <dbReference type="EMBL" id="RYO77565.1"/>
    </source>
</evidence>
<organism evidence="2 3">
    <name type="scientific">Monosporascus cannonballus</name>
    <dbReference type="NCBI Taxonomy" id="155416"/>
    <lineage>
        <taxon>Eukaryota</taxon>
        <taxon>Fungi</taxon>
        <taxon>Dikarya</taxon>
        <taxon>Ascomycota</taxon>
        <taxon>Pezizomycotina</taxon>
        <taxon>Sordariomycetes</taxon>
        <taxon>Xylariomycetidae</taxon>
        <taxon>Xylariales</taxon>
        <taxon>Xylariales incertae sedis</taxon>
        <taxon>Monosporascus</taxon>
    </lineage>
</organism>